<dbReference type="Proteomes" id="UP000030765">
    <property type="component" value="Unassembled WGS sequence"/>
</dbReference>
<feature type="region of interest" description="Disordered" evidence="1">
    <location>
        <begin position="16"/>
        <end position="58"/>
    </location>
</feature>
<proteinExistence type="predicted"/>
<evidence type="ECO:0000256" key="1">
    <source>
        <dbReference type="SAM" id="MobiDB-lite"/>
    </source>
</evidence>
<accession>A0A084WL33</accession>
<reference evidence="2 4" key="1">
    <citation type="journal article" date="2014" name="BMC Genomics">
        <title>Genome sequence of Anopheles sinensis provides insight into genetics basis of mosquito competence for malaria parasites.</title>
        <authorList>
            <person name="Zhou D."/>
            <person name="Zhang D."/>
            <person name="Ding G."/>
            <person name="Shi L."/>
            <person name="Hou Q."/>
            <person name="Ye Y."/>
            <person name="Xu Y."/>
            <person name="Zhou H."/>
            <person name="Xiong C."/>
            <person name="Li S."/>
            <person name="Yu J."/>
            <person name="Hong S."/>
            <person name="Yu X."/>
            <person name="Zou P."/>
            <person name="Chen C."/>
            <person name="Chang X."/>
            <person name="Wang W."/>
            <person name="Lv Y."/>
            <person name="Sun Y."/>
            <person name="Ma L."/>
            <person name="Shen B."/>
            <person name="Zhu C."/>
        </authorList>
    </citation>
    <scope>NUCLEOTIDE SEQUENCE [LARGE SCALE GENOMIC DNA]</scope>
</reference>
<organism evidence="2">
    <name type="scientific">Anopheles sinensis</name>
    <name type="common">Mosquito</name>
    <dbReference type="NCBI Taxonomy" id="74873"/>
    <lineage>
        <taxon>Eukaryota</taxon>
        <taxon>Metazoa</taxon>
        <taxon>Ecdysozoa</taxon>
        <taxon>Arthropoda</taxon>
        <taxon>Hexapoda</taxon>
        <taxon>Insecta</taxon>
        <taxon>Pterygota</taxon>
        <taxon>Neoptera</taxon>
        <taxon>Endopterygota</taxon>
        <taxon>Diptera</taxon>
        <taxon>Nematocera</taxon>
        <taxon>Culicoidea</taxon>
        <taxon>Culicidae</taxon>
        <taxon>Anophelinae</taxon>
        <taxon>Anopheles</taxon>
    </lineage>
</organism>
<dbReference type="EMBL" id="ATLV01024176">
    <property type="status" value="NOT_ANNOTATED_CDS"/>
    <property type="molecule type" value="Genomic_DNA"/>
</dbReference>
<dbReference type="EnsemblMetazoa" id="ASIC018964-RA">
    <property type="protein sequence ID" value="ASIC018964-PA"/>
    <property type="gene ID" value="ASIC018964"/>
</dbReference>
<keyword evidence="2" id="KW-0449">Lipoprotein</keyword>
<keyword evidence="4" id="KW-1185">Reference proteome</keyword>
<dbReference type="EMBL" id="KE525350">
    <property type="protein sequence ID" value="KFB50927.1"/>
    <property type="molecule type" value="Genomic_DNA"/>
</dbReference>
<gene>
    <name evidence="2" type="ORF">ZHAS_00018964</name>
</gene>
<evidence type="ECO:0000313" key="3">
    <source>
        <dbReference type="EnsemblMetazoa" id="ASIC018964-PA"/>
    </source>
</evidence>
<sequence length="75" mass="8042">MAGCRAWGSFLVSTAGTQQRALRNGSPISPMRFDENSEPTKANPDVSSTPISPPMGGRSRLVANTLAQYLTRDCD</sequence>
<evidence type="ECO:0000313" key="2">
    <source>
        <dbReference type="EMBL" id="KFB50927.1"/>
    </source>
</evidence>
<name>A0A084WL33_ANOSI</name>
<dbReference type="AlphaFoldDB" id="A0A084WL33"/>
<evidence type="ECO:0000313" key="4">
    <source>
        <dbReference type="Proteomes" id="UP000030765"/>
    </source>
</evidence>
<dbReference type="VEuPathDB" id="VectorBase:ASIC018964"/>
<protein>
    <submittedName>
        <fullName evidence="2 3">Lipoprotein</fullName>
    </submittedName>
</protein>
<reference evidence="3" key="2">
    <citation type="submission" date="2020-05" db="UniProtKB">
        <authorList>
            <consortium name="EnsemblMetazoa"/>
        </authorList>
    </citation>
    <scope>IDENTIFICATION</scope>
</reference>